<dbReference type="EMBL" id="JACSDZ010000002">
    <property type="protein sequence ID" value="KAF7414098.1"/>
    <property type="molecule type" value="Genomic_DNA"/>
</dbReference>
<name>A0A834NMK6_VESGE</name>
<proteinExistence type="predicted"/>
<protein>
    <submittedName>
        <fullName evidence="1">Uncharacterized protein</fullName>
    </submittedName>
</protein>
<dbReference type="AlphaFoldDB" id="A0A834NMK6"/>
<gene>
    <name evidence="1" type="ORF">HZH68_002587</name>
</gene>
<evidence type="ECO:0000313" key="2">
    <source>
        <dbReference type="Proteomes" id="UP000617340"/>
    </source>
</evidence>
<dbReference type="Proteomes" id="UP000617340">
    <property type="component" value="Unassembled WGS sequence"/>
</dbReference>
<comment type="caution">
    <text evidence="1">The sequence shown here is derived from an EMBL/GenBank/DDBJ whole genome shotgun (WGS) entry which is preliminary data.</text>
</comment>
<keyword evidence="2" id="KW-1185">Reference proteome</keyword>
<sequence>MTRYSTVEKAKTVIFESTRKNKRRGRRLFKIPIPGTLVVPDQGRGFSVSQYVEKPDSEALYHLNSDTS</sequence>
<organism evidence="1 2">
    <name type="scientific">Vespula germanica</name>
    <name type="common">German yellow jacket</name>
    <name type="synonym">Paravespula germanica</name>
    <dbReference type="NCBI Taxonomy" id="30212"/>
    <lineage>
        <taxon>Eukaryota</taxon>
        <taxon>Metazoa</taxon>
        <taxon>Ecdysozoa</taxon>
        <taxon>Arthropoda</taxon>
        <taxon>Hexapoda</taxon>
        <taxon>Insecta</taxon>
        <taxon>Pterygota</taxon>
        <taxon>Neoptera</taxon>
        <taxon>Endopterygota</taxon>
        <taxon>Hymenoptera</taxon>
        <taxon>Apocrita</taxon>
        <taxon>Aculeata</taxon>
        <taxon>Vespoidea</taxon>
        <taxon>Vespidae</taxon>
        <taxon>Vespinae</taxon>
        <taxon>Vespula</taxon>
    </lineage>
</organism>
<reference evidence="1" key="1">
    <citation type="journal article" date="2020" name="G3 (Bethesda)">
        <title>High-Quality Assemblies for Three Invasive Social Wasps from the &lt;i&gt;Vespula&lt;/i&gt; Genus.</title>
        <authorList>
            <person name="Harrop T.W.R."/>
            <person name="Guhlin J."/>
            <person name="McLaughlin G.M."/>
            <person name="Permina E."/>
            <person name="Stockwell P."/>
            <person name="Gilligan J."/>
            <person name="Le Lec M.F."/>
            <person name="Gruber M.A.M."/>
            <person name="Quinn O."/>
            <person name="Lovegrove M."/>
            <person name="Duncan E.J."/>
            <person name="Remnant E.J."/>
            <person name="Van Eeckhoven J."/>
            <person name="Graham B."/>
            <person name="Knapp R.A."/>
            <person name="Langford K.W."/>
            <person name="Kronenberg Z."/>
            <person name="Press M.O."/>
            <person name="Eacker S.M."/>
            <person name="Wilson-Rankin E.E."/>
            <person name="Purcell J."/>
            <person name="Lester P.J."/>
            <person name="Dearden P.K."/>
        </authorList>
    </citation>
    <scope>NUCLEOTIDE SEQUENCE</scope>
    <source>
        <strain evidence="1">Linc-1</strain>
    </source>
</reference>
<evidence type="ECO:0000313" key="1">
    <source>
        <dbReference type="EMBL" id="KAF7414098.1"/>
    </source>
</evidence>
<accession>A0A834NMK6</accession>